<dbReference type="FunFam" id="3.30.390.30:FF:000001">
    <property type="entry name" value="Dihydrolipoyl dehydrogenase"/>
    <property type="match status" value="1"/>
</dbReference>
<keyword evidence="17" id="KW-1185">Reference proteome</keyword>
<evidence type="ECO:0000256" key="7">
    <source>
        <dbReference type="ARBA" id="ARBA00023157"/>
    </source>
</evidence>
<dbReference type="EMBL" id="JAAGNX010000001">
    <property type="protein sequence ID" value="NDV61158.1"/>
    <property type="molecule type" value="Genomic_DNA"/>
</dbReference>
<feature type="binding site" evidence="11">
    <location>
        <begin position="318"/>
        <end position="321"/>
    </location>
    <ligand>
        <name>FAD</name>
        <dbReference type="ChEBI" id="CHEBI:57692"/>
    </ligand>
</feature>
<gene>
    <name evidence="16" type="primary">lpdA</name>
    <name evidence="16" type="ORF">G0Q06_01700</name>
</gene>
<accession>A0A6B2LX61</accession>
<evidence type="ECO:0000256" key="11">
    <source>
        <dbReference type="PIRSR" id="PIRSR000350-3"/>
    </source>
</evidence>
<dbReference type="SUPFAM" id="SSF51905">
    <property type="entry name" value="FAD/NAD(P)-binding domain"/>
    <property type="match status" value="1"/>
</dbReference>
<dbReference type="GO" id="GO:0050660">
    <property type="term" value="F:flavin adenine dinucleotide binding"/>
    <property type="evidence" value="ECO:0007669"/>
    <property type="project" value="InterPro"/>
</dbReference>
<evidence type="ECO:0000256" key="10">
    <source>
        <dbReference type="PIRSR" id="PIRSR000350-2"/>
    </source>
</evidence>
<dbReference type="InterPro" id="IPR012999">
    <property type="entry name" value="Pyr_OxRdtase_I_AS"/>
</dbReference>
<feature type="binding site" evidence="11">
    <location>
        <begin position="182"/>
        <end position="189"/>
    </location>
    <ligand>
        <name>NAD(+)</name>
        <dbReference type="ChEBI" id="CHEBI:57540"/>
    </ligand>
</feature>
<evidence type="ECO:0000256" key="9">
    <source>
        <dbReference type="ARBA" id="ARBA00049187"/>
    </source>
</evidence>
<evidence type="ECO:0000313" key="16">
    <source>
        <dbReference type="EMBL" id="NDV61158.1"/>
    </source>
</evidence>
<feature type="disulfide bond" description="Redox-active" evidence="12">
    <location>
        <begin position="44"/>
        <end position="49"/>
    </location>
</feature>
<dbReference type="Proteomes" id="UP000478417">
    <property type="component" value="Unassembled WGS sequence"/>
</dbReference>
<dbReference type="GO" id="GO:0006103">
    <property type="term" value="P:2-oxoglutarate metabolic process"/>
    <property type="evidence" value="ECO:0007669"/>
    <property type="project" value="TreeGrafter"/>
</dbReference>
<dbReference type="PIRSF" id="PIRSF000350">
    <property type="entry name" value="Mercury_reductase_MerA"/>
    <property type="match status" value="1"/>
</dbReference>
<dbReference type="InterPro" id="IPR036188">
    <property type="entry name" value="FAD/NAD-bd_sf"/>
</dbReference>
<comment type="similarity">
    <text evidence="1 13">Belongs to the class-I pyridine nucleotide-disulfide oxidoreductase family.</text>
</comment>
<protein>
    <recommendedName>
        <fullName evidence="2 13">Dihydrolipoyl dehydrogenase</fullName>
        <ecNumber evidence="2 13">1.8.1.4</ecNumber>
    </recommendedName>
</protein>
<dbReference type="InterPro" id="IPR006258">
    <property type="entry name" value="Lipoamide_DH"/>
</dbReference>
<feature type="binding site" evidence="11">
    <location>
        <begin position="145"/>
        <end position="147"/>
    </location>
    <ligand>
        <name>FAD</name>
        <dbReference type="ChEBI" id="CHEBI:57692"/>
    </ligand>
</feature>
<feature type="domain" description="Pyridine nucleotide-disulphide oxidoreductase dimerisation" evidence="14">
    <location>
        <begin position="346"/>
        <end position="455"/>
    </location>
</feature>
<evidence type="ECO:0000259" key="15">
    <source>
        <dbReference type="Pfam" id="PF07992"/>
    </source>
</evidence>
<sequence>MSKNSFDVVIVGSGPGGYVCAIRCAQLGLSTAIVEKDPHLGGTCLNVGCIPSKALLHSTELYHQAAHGEAHGLVIDKLAINVAKLMERKGKVVDQLRKGVETLVKKREITVHKGTGSFVSKNEINVHPDDGTPTRVMGKNIVIATGSVPVSLPFMQPDGKQIVTSTEAIAFESVPKSLLVIGAGAIGLELGSVWSRLGSEVTFLEFLPTIAAGSDTDISKLAERAFKKQGMKFHTGTKVTGCKQLKTKVVVTAEKKGKEIKFEAEKVLLSVGRKPHTQGLGLEKIGLSTDEKGRIPVDSFRTGINNIWAIGDVIEGPMLAHKAEEDGVAVAEAIAGRKAHVDYSRVPNVIYTEPEVASVGLTEQQASDRGIDFKTGKFPLLANGRAIAQDATDGVAKIITDAKTDRIIGAAIMASGASEIIASIVAHMEYGGSAEDLAGTVHAHPTISESLKEAALAVQGRAIHSL</sequence>
<dbReference type="SUPFAM" id="SSF55424">
    <property type="entry name" value="FAD/NAD-linked reductases, dimerisation (C-terminal) domain"/>
    <property type="match status" value="1"/>
</dbReference>
<dbReference type="Pfam" id="PF07992">
    <property type="entry name" value="Pyr_redox_2"/>
    <property type="match status" value="1"/>
</dbReference>
<evidence type="ECO:0000256" key="5">
    <source>
        <dbReference type="ARBA" id="ARBA00023002"/>
    </source>
</evidence>
<reference evidence="16 17" key="1">
    <citation type="submission" date="2020-02" db="EMBL/GenBank/DDBJ databases">
        <title>Albibacoteraceae fam. nov., the first described family within the subdivision 4 Verrucomicrobia.</title>
        <authorList>
            <person name="Xi F."/>
        </authorList>
    </citation>
    <scope>NUCLEOTIDE SEQUENCE [LARGE SCALE GENOMIC DNA]</scope>
    <source>
        <strain evidence="16 17">CK1056</strain>
    </source>
</reference>
<name>A0A6B2LX61_9BACT</name>
<dbReference type="PANTHER" id="PTHR22912">
    <property type="entry name" value="DISULFIDE OXIDOREDUCTASE"/>
    <property type="match status" value="1"/>
</dbReference>
<feature type="active site" description="Proton acceptor" evidence="10">
    <location>
        <position position="444"/>
    </location>
</feature>
<evidence type="ECO:0000256" key="3">
    <source>
        <dbReference type="ARBA" id="ARBA00022630"/>
    </source>
</evidence>
<feature type="binding site" evidence="11">
    <location>
        <position position="205"/>
    </location>
    <ligand>
        <name>NAD(+)</name>
        <dbReference type="ChEBI" id="CHEBI:57540"/>
    </ligand>
</feature>
<dbReference type="NCBIfam" id="TIGR01350">
    <property type="entry name" value="lipoamide_DH"/>
    <property type="match status" value="1"/>
</dbReference>
<evidence type="ECO:0000313" key="17">
    <source>
        <dbReference type="Proteomes" id="UP000478417"/>
    </source>
</evidence>
<comment type="cofactor">
    <cofactor evidence="11 13">
        <name>FAD</name>
        <dbReference type="ChEBI" id="CHEBI:57692"/>
    </cofactor>
    <text evidence="11 13">Binds 1 FAD per subunit.</text>
</comment>
<evidence type="ECO:0000256" key="4">
    <source>
        <dbReference type="ARBA" id="ARBA00022827"/>
    </source>
</evidence>
<feature type="binding site" evidence="11">
    <location>
        <position position="116"/>
    </location>
    <ligand>
        <name>FAD</name>
        <dbReference type="ChEBI" id="CHEBI:57692"/>
    </ligand>
</feature>
<evidence type="ECO:0000256" key="6">
    <source>
        <dbReference type="ARBA" id="ARBA00023027"/>
    </source>
</evidence>
<evidence type="ECO:0000256" key="8">
    <source>
        <dbReference type="ARBA" id="ARBA00023284"/>
    </source>
</evidence>
<keyword evidence="6 11" id="KW-0520">NAD</keyword>
<organism evidence="16 17">
    <name type="scientific">Oceanipulchritudo coccoides</name>
    <dbReference type="NCBI Taxonomy" id="2706888"/>
    <lineage>
        <taxon>Bacteria</taxon>
        <taxon>Pseudomonadati</taxon>
        <taxon>Verrucomicrobiota</taxon>
        <taxon>Opitutia</taxon>
        <taxon>Puniceicoccales</taxon>
        <taxon>Oceanipulchritudinaceae</taxon>
        <taxon>Oceanipulchritudo</taxon>
    </lineage>
</organism>
<dbReference type="PROSITE" id="PS00076">
    <property type="entry name" value="PYRIDINE_REDOX_1"/>
    <property type="match status" value="1"/>
</dbReference>
<feature type="binding site" evidence="11">
    <location>
        <position position="53"/>
    </location>
    <ligand>
        <name>FAD</name>
        <dbReference type="ChEBI" id="CHEBI:57692"/>
    </ligand>
</feature>
<dbReference type="GO" id="GO:0004148">
    <property type="term" value="F:dihydrolipoyl dehydrogenase (NADH) activity"/>
    <property type="evidence" value="ECO:0007669"/>
    <property type="project" value="UniProtKB-EC"/>
</dbReference>
<dbReference type="Gene3D" id="3.30.390.30">
    <property type="match status" value="1"/>
</dbReference>
<keyword evidence="5 13" id="KW-0560">Oxidoreductase</keyword>
<evidence type="ECO:0000256" key="2">
    <source>
        <dbReference type="ARBA" id="ARBA00012608"/>
    </source>
</evidence>
<dbReference type="AlphaFoldDB" id="A0A6B2LX61"/>
<dbReference type="InterPro" id="IPR016156">
    <property type="entry name" value="FAD/NAD-linked_Rdtase_dimer_sf"/>
</dbReference>
<feature type="binding site" evidence="11">
    <location>
        <position position="312"/>
    </location>
    <ligand>
        <name>FAD</name>
        <dbReference type="ChEBI" id="CHEBI:57692"/>
    </ligand>
</feature>
<evidence type="ECO:0000256" key="12">
    <source>
        <dbReference type="PIRSR" id="PIRSR000350-4"/>
    </source>
</evidence>
<dbReference type="EC" id="1.8.1.4" evidence="2 13"/>
<keyword evidence="7" id="KW-1015">Disulfide bond</keyword>
<dbReference type="GO" id="GO:0005737">
    <property type="term" value="C:cytoplasm"/>
    <property type="evidence" value="ECO:0007669"/>
    <property type="project" value="UniProtKB-ARBA"/>
</dbReference>
<feature type="binding site" evidence="11">
    <location>
        <position position="272"/>
    </location>
    <ligand>
        <name>NAD(+)</name>
        <dbReference type="ChEBI" id="CHEBI:57540"/>
    </ligand>
</feature>
<dbReference type="PANTHER" id="PTHR22912:SF151">
    <property type="entry name" value="DIHYDROLIPOYL DEHYDROGENASE, MITOCHONDRIAL"/>
    <property type="match status" value="1"/>
</dbReference>
<evidence type="ECO:0000259" key="14">
    <source>
        <dbReference type="Pfam" id="PF02852"/>
    </source>
</evidence>
<dbReference type="Gene3D" id="3.50.50.60">
    <property type="entry name" value="FAD/NAD(P)-binding domain"/>
    <property type="match status" value="2"/>
</dbReference>
<dbReference type="InterPro" id="IPR050151">
    <property type="entry name" value="Class-I_Pyr_Nuc-Dis_Oxidored"/>
</dbReference>
<keyword evidence="11" id="KW-0547">Nucleotide-binding</keyword>
<dbReference type="InterPro" id="IPR004099">
    <property type="entry name" value="Pyr_nucl-diS_OxRdtase_dimer"/>
</dbReference>
<comment type="catalytic activity">
    <reaction evidence="9 13">
        <text>N(6)-[(R)-dihydrolipoyl]-L-lysyl-[protein] + NAD(+) = N(6)-[(R)-lipoyl]-L-lysyl-[protein] + NADH + H(+)</text>
        <dbReference type="Rhea" id="RHEA:15045"/>
        <dbReference type="Rhea" id="RHEA-COMP:10474"/>
        <dbReference type="Rhea" id="RHEA-COMP:10475"/>
        <dbReference type="ChEBI" id="CHEBI:15378"/>
        <dbReference type="ChEBI" id="CHEBI:57540"/>
        <dbReference type="ChEBI" id="CHEBI:57945"/>
        <dbReference type="ChEBI" id="CHEBI:83099"/>
        <dbReference type="ChEBI" id="CHEBI:83100"/>
        <dbReference type="EC" id="1.8.1.4"/>
    </reaction>
</comment>
<evidence type="ECO:0000256" key="1">
    <source>
        <dbReference type="ARBA" id="ARBA00007532"/>
    </source>
</evidence>
<feature type="domain" description="FAD/NAD(P)-binding" evidence="15">
    <location>
        <begin position="6"/>
        <end position="327"/>
    </location>
</feature>
<dbReference type="PRINTS" id="PR00368">
    <property type="entry name" value="FADPNR"/>
</dbReference>
<dbReference type="InterPro" id="IPR023753">
    <property type="entry name" value="FAD/NAD-binding_dom"/>
</dbReference>
<dbReference type="InterPro" id="IPR001100">
    <property type="entry name" value="Pyr_nuc-diS_OxRdtase"/>
</dbReference>
<dbReference type="PRINTS" id="PR00411">
    <property type="entry name" value="PNDRDTASEI"/>
</dbReference>
<dbReference type="RefSeq" id="WP_163961834.1">
    <property type="nucleotide sequence ID" value="NZ_JAAGNX010000001.1"/>
</dbReference>
<keyword evidence="4 11" id="KW-0274">FAD</keyword>
<keyword evidence="8 13" id="KW-0676">Redox-active center</keyword>
<comment type="miscellaneous">
    <text evidence="13">The active site is a redox-active disulfide bond.</text>
</comment>
<proteinExistence type="inferred from homology"/>
<dbReference type="Pfam" id="PF02852">
    <property type="entry name" value="Pyr_redox_dim"/>
    <property type="match status" value="1"/>
</dbReference>
<keyword evidence="3 13" id="KW-0285">Flavoprotein</keyword>
<comment type="caution">
    <text evidence="16">The sequence shown here is derived from an EMBL/GenBank/DDBJ whole genome shotgun (WGS) entry which is preliminary data.</text>
</comment>
<evidence type="ECO:0000256" key="13">
    <source>
        <dbReference type="RuleBase" id="RU003692"/>
    </source>
</evidence>